<keyword evidence="13 16" id="KW-0472">Membrane</keyword>
<evidence type="ECO:0000256" key="3">
    <source>
        <dbReference type="ARBA" id="ARBA00008501"/>
    </source>
</evidence>
<dbReference type="GO" id="GO:0002376">
    <property type="term" value="P:immune system process"/>
    <property type="evidence" value="ECO:0007669"/>
    <property type="project" value="UniProtKB-KW"/>
</dbReference>
<organism evidence="21">
    <name type="scientific">Ixodes ricinus</name>
    <name type="common">Common tick</name>
    <name type="synonym">Acarus ricinus</name>
    <dbReference type="NCBI Taxonomy" id="34613"/>
    <lineage>
        <taxon>Eukaryota</taxon>
        <taxon>Metazoa</taxon>
        <taxon>Ecdysozoa</taxon>
        <taxon>Arthropoda</taxon>
        <taxon>Chelicerata</taxon>
        <taxon>Arachnida</taxon>
        <taxon>Acari</taxon>
        <taxon>Parasitiformes</taxon>
        <taxon>Ixodida</taxon>
        <taxon>Ixodoidea</taxon>
        <taxon>Ixodidae</taxon>
        <taxon>Ixodinae</taxon>
        <taxon>Ixodes</taxon>
    </lineage>
</organism>
<dbReference type="InterPro" id="IPR051237">
    <property type="entry name" value="Ferric-chelate_Red/DefProt"/>
</dbReference>
<evidence type="ECO:0000256" key="11">
    <source>
        <dbReference type="ARBA" id="ARBA00023004"/>
    </source>
</evidence>
<keyword evidence="7 16" id="KW-0812">Transmembrane</keyword>
<dbReference type="InterPro" id="IPR042307">
    <property type="entry name" value="Reeler_sf"/>
</dbReference>
<evidence type="ECO:0000259" key="18">
    <source>
        <dbReference type="PROSITE" id="PS50836"/>
    </source>
</evidence>
<dbReference type="CDD" id="cd08760">
    <property type="entry name" value="Cyt_b561_FRRS1_like"/>
    <property type="match status" value="1"/>
</dbReference>
<evidence type="ECO:0000256" key="9">
    <source>
        <dbReference type="ARBA" id="ARBA00022982"/>
    </source>
</evidence>
<feature type="transmembrane region" description="Helical" evidence="16">
    <location>
        <begin position="578"/>
        <end position="601"/>
    </location>
</feature>
<dbReference type="GO" id="GO:0016020">
    <property type="term" value="C:membrane"/>
    <property type="evidence" value="ECO:0007669"/>
    <property type="project" value="UniProtKB-SubCell"/>
</dbReference>
<dbReference type="GO" id="GO:0042832">
    <property type="term" value="P:defense response to protozoan"/>
    <property type="evidence" value="ECO:0007669"/>
    <property type="project" value="UniProtKB-ARBA"/>
</dbReference>
<evidence type="ECO:0000256" key="6">
    <source>
        <dbReference type="ARBA" id="ARBA00022529"/>
    </source>
</evidence>
<keyword evidence="12" id="KW-0044">Antibiotic</keyword>
<keyword evidence="17" id="KW-0732">Signal</keyword>
<evidence type="ECO:0000256" key="12">
    <source>
        <dbReference type="ARBA" id="ARBA00023022"/>
    </source>
</evidence>
<dbReference type="InterPro" id="IPR002861">
    <property type="entry name" value="Reeler_dom"/>
</dbReference>
<dbReference type="PANTHER" id="PTHR45828:SF33">
    <property type="entry name" value="DOMON DOMAIN-CONTAINING PROTEIN"/>
    <property type="match status" value="1"/>
</dbReference>
<evidence type="ECO:0000259" key="20">
    <source>
        <dbReference type="PROSITE" id="PS51019"/>
    </source>
</evidence>
<evidence type="ECO:0000256" key="16">
    <source>
        <dbReference type="SAM" id="Phobius"/>
    </source>
</evidence>
<evidence type="ECO:0000256" key="8">
    <source>
        <dbReference type="ARBA" id="ARBA00022859"/>
    </source>
</evidence>
<dbReference type="GO" id="GO:0042742">
    <property type="term" value="P:defense response to bacterium"/>
    <property type="evidence" value="ECO:0007669"/>
    <property type="project" value="UniProtKB-KW"/>
</dbReference>
<feature type="signal peptide" evidence="17">
    <location>
        <begin position="1"/>
        <end position="22"/>
    </location>
</feature>
<dbReference type="InterPro" id="IPR005018">
    <property type="entry name" value="DOMON_domain"/>
</dbReference>
<evidence type="ECO:0000256" key="10">
    <source>
        <dbReference type="ARBA" id="ARBA00022989"/>
    </source>
</evidence>
<evidence type="ECO:0000256" key="17">
    <source>
        <dbReference type="SAM" id="SignalP"/>
    </source>
</evidence>
<feature type="region of interest" description="Disordered" evidence="15">
    <location>
        <begin position="164"/>
        <end position="184"/>
    </location>
</feature>
<evidence type="ECO:0000259" key="19">
    <source>
        <dbReference type="PROSITE" id="PS50939"/>
    </source>
</evidence>
<dbReference type="FunFam" id="2.60.40.4060:FF:000003">
    <property type="entry name" value="Ferric chelate reductase 1"/>
    <property type="match status" value="1"/>
</dbReference>
<keyword evidence="14" id="KW-0325">Glycoprotein</keyword>
<proteinExistence type="evidence at transcript level"/>
<evidence type="ECO:0000256" key="4">
    <source>
        <dbReference type="ARBA" id="ARBA00009195"/>
    </source>
</evidence>
<feature type="transmembrane region" description="Helical" evidence="16">
    <location>
        <begin position="476"/>
        <end position="497"/>
    </location>
</feature>
<comment type="cofactor">
    <cofactor evidence="1">
        <name>heme b</name>
        <dbReference type="ChEBI" id="CHEBI:60344"/>
    </cofactor>
</comment>
<dbReference type="AlphaFoldDB" id="V5H303"/>
<dbReference type="PROSITE" id="PS50836">
    <property type="entry name" value="DOMON"/>
    <property type="match status" value="1"/>
</dbReference>
<evidence type="ECO:0000256" key="13">
    <source>
        <dbReference type="ARBA" id="ARBA00023136"/>
    </source>
</evidence>
<reference evidence="21" key="1">
    <citation type="journal article" date="2015" name="Sci. Rep.">
        <title>Tissue- and time-dependent transcription in Ixodes ricinus salivary glands and midguts when blood feeding on the vertebrate host.</title>
        <authorList>
            <person name="Kotsyfakis M."/>
            <person name="Schwarz A."/>
            <person name="Erhart J."/>
            <person name="Ribeiro J.M."/>
        </authorList>
    </citation>
    <scope>NUCLEOTIDE SEQUENCE</scope>
    <source>
        <tissue evidence="21">Salivary gland and midgut</tissue>
    </source>
</reference>
<dbReference type="SMART" id="SM00665">
    <property type="entry name" value="B561"/>
    <property type="match status" value="1"/>
</dbReference>
<dbReference type="Pfam" id="PF03351">
    <property type="entry name" value="DOMON"/>
    <property type="match status" value="1"/>
</dbReference>
<dbReference type="CDD" id="cd08544">
    <property type="entry name" value="Reeler"/>
    <property type="match status" value="1"/>
</dbReference>
<feature type="region of interest" description="Disordered" evidence="15">
    <location>
        <begin position="23"/>
        <end position="59"/>
    </location>
</feature>
<keyword evidence="8" id="KW-0391">Immunity</keyword>
<dbReference type="CDD" id="cd09628">
    <property type="entry name" value="DOMON_SDR_2_like"/>
    <property type="match status" value="1"/>
</dbReference>
<feature type="transmembrane region" description="Helical" evidence="16">
    <location>
        <begin position="444"/>
        <end position="464"/>
    </location>
</feature>
<sequence length="603" mass="66493">MMVPTWLVPFLGLLLLAPNANGHGTGAPESRCDSMLPGHSGSTPQESAAPYNVSREPQPDNTVKVTLTGSNPFKGFFIQARRADDQEALVPGKFTVTDESVIKTLTCEDKQSSAVTHQDKSEKSEIVVFWTPPSDWDGEVVFRATVVQSYMTYWDRVFSSRLHVSGGGEGPPSQEPETPEPLGNRYSGCGRSFGCYGIPRGCQKKGSCSVLLTHKADRDGVLYELSAPSTGDDIWIAAGLSDSKAMEHAHVVECHLKGGQTSMRESWNGDGYKNSPVERTSGVDYRKREHADGMLTCSWHRSHLTKIGPQTFNTLKNNYHLLLASGPLVAGTNEKSQHKHRGGTDSPVDLQQSQVSSSASDSDLFIKLHGSLMITAWILFVSVGILLARHYKNVWESTMICGVKPWFAFHRGLMMLSVAMMIAALVLIFYRLGGWSPNENPHSILGIVASVLGLTQPIMALFRCHPHQDHRYIFNWLHWFNGNAGQIIAVTAIFFATSLDRAQLKDADWFVYILAAFVGFHVMVHVVMQVHSMVMERKTKTSVDIKMQEMSRNGNHVAHGDDIQPPSKDAPGGGFRRFMLGIYMVVALFVVAALVATIWFATS</sequence>
<dbReference type="PROSITE" id="PS50939">
    <property type="entry name" value="CYTOCHROME_B561"/>
    <property type="match status" value="1"/>
</dbReference>
<evidence type="ECO:0000256" key="1">
    <source>
        <dbReference type="ARBA" id="ARBA00001970"/>
    </source>
</evidence>
<keyword evidence="6" id="KW-0929">Antimicrobial</keyword>
<accession>V5H303</accession>
<feature type="domain" description="DOMON" evidence="18">
    <location>
        <begin position="206"/>
        <end position="326"/>
    </location>
</feature>
<dbReference type="EMBL" id="GANP01013134">
    <property type="protein sequence ID" value="JAB71334.1"/>
    <property type="molecule type" value="mRNA"/>
</dbReference>
<feature type="domain" description="Reelin" evidence="20">
    <location>
        <begin position="9"/>
        <end position="179"/>
    </location>
</feature>
<keyword evidence="9" id="KW-0249">Electron transport</keyword>
<keyword evidence="10 16" id="KW-1133">Transmembrane helix</keyword>
<keyword evidence="5" id="KW-0813">Transport</keyword>
<protein>
    <submittedName>
        <fullName evidence="21">Putative ferric-chelate reductase 1</fullName>
    </submittedName>
</protein>
<dbReference type="InterPro" id="IPR006593">
    <property type="entry name" value="Cyt_b561/ferric_Rdtase_TM"/>
</dbReference>
<dbReference type="Pfam" id="PF02014">
    <property type="entry name" value="Reeler"/>
    <property type="match status" value="1"/>
</dbReference>
<feature type="transmembrane region" description="Helical" evidence="16">
    <location>
        <begin position="368"/>
        <end position="388"/>
    </location>
</feature>
<feature type="chain" id="PRO_5004734582" evidence="17">
    <location>
        <begin position="23"/>
        <end position="603"/>
    </location>
</feature>
<name>V5H303_IXORI</name>
<feature type="domain" description="Cytochrome b561" evidence="19">
    <location>
        <begin position="332"/>
        <end position="534"/>
    </location>
</feature>
<evidence type="ECO:0000256" key="2">
    <source>
        <dbReference type="ARBA" id="ARBA00004141"/>
    </source>
</evidence>
<comment type="similarity">
    <text evidence="3">Belongs to the insect defense protein family.</text>
</comment>
<evidence type="ECO:0000256" key="5">
    <source>
        <dbReference type="ARBA" id="ARBA00022448"/>
    </source>
</evidence>
<evidence type="ECO:0000313" key="21">
    <source>
        <dbReference type="EMBL" id="JAB71334.1"/>
    </source>
</evidence>
<evidence type="ECO:0000256" key="14">
    <source>
        <dbReference type="ARBA" id="ARBA00023180"/>
    </source>
</evidence>
<feature type="transmembrane region" description="Helical" evidence="16">
    <location>
        <begin position="409"/>
        <end position="432"/>
    </location>
</feature>
<dbReference type="PROSITE" id="PS51019">
    <property type="entry name" value="REELIN"/>
    <property type="match status" value="1"/>
</dbReference>
<dbReference type="Gene3D" id="1.20.120.1770">
    <property type="match status" value="1"/>
</dbReference>
<comment type="similarity">
    <text evidence="4">Belongs to the FRRS1 family.</text>
</comment>
<feature type="region of interest" description="Disordered" evidence="15">
    <location>
        <begin position="332"/>
        <end position="353"/>
    </location>
</feature>
<evidence type="ECO:0000256" key="7">
    <source>
        <dbReference type="ARBA" id="ARBA00022692"/>
    </source>
</evidence>
<evidence type="ECO:0000256" key="15">
    <source>
        <dbReference type="SAM" id="MobiDB-lite"/>
    </source>
</evidence>
<dbReference type="Gene3D" id="2.60.40.4060">
    <property type="entry name" value="Reeler domain"/>
    <property type="match status" value="1"/>
</dbReference>
<dbReference type="PANTHER" id="PTHR45828">
    <property type="entry name" value="CYTOCHROME B561/FERRIC REDUCTASE TRANSMEMBRANE"/>
    <property type="match status" value="1"/>
</dbReference>
<keyword evidence="11" id="KW-0408">Iron</keyword>
<comment type="subcellular location">
    <subcellularLocation>
        <location evidence="2">Membrane</location>
        <topology evidence="2">Multi-pass membrane protein</topology>
    </subcellularLocation>
</comment>
<feature type="transmembrane region" description="Helical" evidence="16">
    <location>
        <begin position="509"/>
        <end position="528"/>
    </location>
</feature>